<dbReference type="Proteomes" id="UP001174909">
    <property type="component" value="Unassembled WGS sequence"/>
</dbReference>
<gene>
    <name evidence="1" type="ORF">GBAR_LOCUS29711</name>
</gene>
<organism evidence="1 2">
    <name type="scientific">Geodia barretti</name>
    <name type="common">Barrett's horny sponge</name>
    <dbReference type="NCBI Taxonomy" id="519541"/>
    <lineage>
        <taxon>Eukaryota</taxon>
        <taxon>Metazoa</taxon>
        <taxon>Porifera</taxon>
        <taxon>Demospongiae</taxon>
        <taxon>Heteroscleromorpha</taxon>
        <taxon>Tetractinellida</taxon>
        <taxon>Astrophorina</taxon>
        <taxon>Geodiidae</taxon>
        <taxon>Geodia</taxon>
    </lineage>
</organism>
<dbReference type="GO" id="GO:0016874">
    <property type="term" value="F:ligase activity"/>
    <property type="evidence" value="ECO:0007669"/>
    <property type="project" value="UniProtKB-KW"/>
</dbReference>
<sequence length="72" mass="7915">MAVSAPSAIRYPDVFNVAVPLIDHHLEEGRGWKTAIIFDDTGETVTYAQLVERVNRCGNLLRSLAGDPRAGY</sequence>
<keyword evidence="2" id="KW-1185">Reference proteome</keyword>
<dbReference type="Gene3D" id="3.40.50.12780">
    <property type="entry name" value="N-terminal domain of ligase-like"/>
    <property type="match status" value="1"/>
</dbReference>
<dbReference type="InterPro" id="IPR042099">
    <property type="entry name" value="ANL_N_sf"/>
</dbReference>
<dbReference type="AlphaFoldDB" id="A0AA35XEH8"/>
<comment type="caution">
    <text evidence="1">The sequence shown here is derived from an EMBL/GenBank/DDBJ whole genome shotgun (WGS) entry which is preliminary data.</text>
</comment>
<protein>
    <submittedName>
        <fullName evidence="1">Benzoate--CoA ligase</fullName>
    </submittedName>
</protein>
<name>A0AA35XEH8_GEOBA</name>
<accession>A0AA35XEH8</accession>
<keyword evidence="1" id="KW-0436">Ligase</keyword>
<dbReference type="EMBL" id="CASHTH010004177">
    <property type="protein sequence ID" value="CAI8054444.1"/>
    <property type="molecule type" value="Genomic_DNA"/>
</dbReference>
<evidence type="ECO:0000313" key="2">
    <source>
        <dbReference type="Proteomes" id="UP001174909"/>
    </source>
</evidence>
<reference evidence="1" key="1">
    <citation type="submission" date="2023-03" db="EMBL/GenBank/DDBJ databases">
        <authorList>
            <person name="Steffen K."/>
            <person name="Cardenas P."/>
        </authorList>
    </citation>
    <scope>NUCLEOTIDE SEQUENCE</scope>
</reference>
<proteinExistence type="predicted"/>
<dbReference type="SUPFAM" id="SSF56801">
    <property type="entry name" value="Acetyl-CoA synthetase-like"/>
    <property type="match status" value="1"/>
</dbReference>
<evidence type="ECO:0000313" key="1">
    <source>
        <dbReference type="EMBL" id="CAI8054444.1"/>
    </source>
</evidence>